<reference evidence="3" key="2">
    <citation type="submission" date="2015-03" db="EMBL/GenBank/DDBJ databases">
        <authorList>
            <consortium name="Pathogen Informatics"/>
            <person name="Murphy D."/>
        </authorList>
    </citation>
    <scope>NUCLEOTIDE SEQUENCE</scope>
    <source>
        <strain evidence="3">N09902308</strain>
    </source>
</reference>
<proteinExistence type="predicted"/>
<organism evidence="2 6">
    <name type="scientific">Mycobacterium tuberculosis</name>
    <dbReference type="NCBI Taxonomy" id="1773"/>
    <lineage>
        <taxon>Bacteria</taxon>
        <taxon>Bacillati</taxon>
        <taxon>Actinomycetota</taxon>
        <taxon>Actinomycetes</taxon>
        <taxon>Mycobacteriales</taxon>
        <taxon>Mycobacteriaceae</taxon>
        <taxon>Mycobacterium</taxon>
        <taxon>Mycobacterium tuberculosis complex</taxon>
    </lineage>
</organism>
<dbReference type="AlphaFoldDB" id="A0A655A5I6"/>
<dbReference type="Proteomes" id="UP000039021">
    <property type="component" value="Unassembled WGS sequence"/>
</dbReference>
<dbReference type="EMBL" id="CNFU01000665">
    <property type="protein sequence ID" value="CKS29003.1"/>
    <property type="molecule type" value="Genomic_DNA"/>
</dbReference>
<evidence type="ECO:0000313" key="2">
    <source>
        <dbReference type="EMBL" id="CKS29003.1"/>
    </source>
</evidence>
<gene>
    <name evidence="1" type="ORF">ERS007657_03984</name>
    <name evidence="3" type="ORF">ERS007739_05470</name>
    <name evidence="2" type="ORF">ERS027661_02861</name>
</gene>
<name>A0A655A5I6_MYCTX</name>
<evidence type="ECO:0000313" key="1">
    <source>
        <dbReference type="EMBL" id="CFS09451.1"/>
    </source>
</evidence>
<evidence type="ECO:0000313" key="6">
    <source>
        <dbReference type="Proteomes" id="UP000049023"/>
    </source>
</evidence>
<sequence>MVLRSKSFGLWSKLMLERNASMNRLISRFRQAPNRSSLEP</sequence>
<dbReference type="EMBL" id="CGCX01002255">
    <property type="protein sequence ID" value="CFS09451.1"/>
    <property type="molecule type" value="Genomic_DNA"/>
</dbReference>
<dbReference type="Proteomes" id="UP000046680">
    <property type="component" value="Unassembled WGS sequence"/>
</dbReference>
<reference evidence="4 5" key="1">
    <citation type="submission" date="2015-03" db="EMBL/GenBank/DDBJ databases">
        <authorList>
            <consortium name="Pathogen Informatics"/>
        </authorList>
    </citation>
    <scope>NUCLEOTIDE SEQUENCE [LARGE SCALE GENOMIC DNA]</scope>
    <source>
        <strain evidence="2 6">Bir 187</strain>
        <strain evidence="1 5">C09601061</strain>
        <strain evidence="4">N09902308</strain>
    </source>
</reference>
<accession>A0A655A5I6</accession>
<evidence type="ECO:0000313" key="5">
    <source>
        <dbReference type="Proteomes" id="UP000046680"/>
    </source>
</evidence>
<evidence type="ECO:0000313" key="4">
    <source>
        <dbReference type="Proteomes" id="UP000039021"/>
    </source>
</evidence>
<evidence type="ECO:0000313" key="3">
    <source>
        <dbReference type="EMBL" id="CPB91571.1"/>
    </source>
</evidence>
<protein>
    <submittedName>
        <fullName evidence="2">Uncharacterized protein</fullName>
    </submittedName>
</protein>
<dbReference type="EMBL" id="CSBK01004457">
    <property type="protein sequence ID" value="CPB91571.1"/>
    <property type="molecule type" value="Genomic_DNA"/>
</dbReference>
<dbReference type="Proteomes" id="UP000049023">
    <property type="component" value="Unassembled WGS sequence"/>
</dbReference>